<gene>
    <name evidence="3" type="ORF">PAI11_02840</name>
</gene>
<comment type="caution">
    <text evidence="3">The sequence shown here is derived from an EMBL/GenBank/DDBJ whole genome shotgun (WGS) entry which is preliminary data.</text>
</comment>
<dbReference type="EMBL" id="AGUD01000010">
    <property type="protein sequence ID" value="EHN12795.1"/>
    <property type="molecule type" value="Genomic_DNA"/>
</dbReference>
<protein>
    <submittedName>
        <fullName evidence="3">Glycinee oxidase ThiO</fullName>
        <ecNumber evidence="3">1.4.3.19</ecNumber>
    </submittedName>
</protein>
<reference evidence="3 4" key="1">
    <citation type="journal article" date="2013" name="Biodegradation">
        <title>Quantitative proteomic analysis of ibuprofen-degrading Patulibacter sp. strain I11.</title>
        <authorList>
            <person name="Almeida B."/>
            <person name="Kjeldal H."/>
            <person name="Lolas I."/>
            <person name="Knudsen A.D."/>
            <person name="Carvalho G."/>
            <person name="Nielsen K.L."/>
            <person name="Barreto Crespo M.T."/>
            <person name="Stensballe A."/>
            <person name="Nielsen J.L."/>
        </authorList>
    </citation>
    <scope>NUCLEOTIDE SEQUENCE [LARGE SCALE GENOMIC DNA]</scope>
    <source>
        <strain evidence="3 4">I11</strain>
    </source>
</reference>
<dbReference type="SUPFAM" id="SSF51971">
    <property type="entry name" value="Nucleotide-binding domain"/>
    <property type="match status" value="1"/>
</dbReference>
<dbReference type="AlphaFoldDB" id="H0E0H6"/>
<evidence type="ECO:0000313" key="3">
    <source>
        <dbReference type="EMBL" id="EHN12795.1"/>
    </source>
</evidence>
<dbReference type="Pfam" id="PF01266">
    <property type="entry name" value="DAO"/>
    <property type="match status" value="1"/>
</dbReference>
<dbReference type="PANTHER" id="PTHR13847:SF289">
    <property type="entry name" value="GLYCINE OXIDASE"/>
    <property type="match status" value="1"/>
</dbReference>
<dbReference type="SUPFAM" id="SSF54373">
    <property type="entry name" value="FAD-linked reductases, C-terminal domain"/>
    <property type="match status" value="1"/>
</dbReference>
<dbReference type="Proteomes" id="UP000005143">
    <property type="component" value="Unassembled WGS sequence"/>
</dbReference>
<dbReference type="Gene3D" id="3.50.50.60">
    <property type="entry name" value="FAD/NAD(P)-binding domain"/>
    <property type="match status" value="1"/>
</dbReference>
<organism evidence="3 4">
    <name type="scientific">Patulibacter medicamentivorans</name>
    <dbReference type="NCBI Taxonomy" id="1097667"/>
    <lineage>
        <taxon>Bacteria</taxon>
        <taxon>Bacillati</taxon>
        <taxon>Actinomycetota</taxon>
        <taxon>Thermoleophilia</taxon>
        <taxon>Solirubrobacterales</taxon>
        <taxon>Patulibacteraceae</taxon>
        <taxon>Patulibacter</taxon>
    </lineage>
</organism>
<sequence>MVVAAGAWSSQLPGLPDAARIPVRPVKGQLLVLRDPAGPGLVERVVRFGSGYLVPRDDGRYVLGATTEEQGFDRSLTAWAVHDLLRDGAELVPGILELRIEETLAGLRPTTPDGLAAIGPSATVDGLWWCTGHHRNGVLLASLTGSLLATAVGARPAPADADPALLRSVDPRRLEPTAEPIPILEEHRA</sequence>
<evidence type="ECO:0000256" key="1">
    <source>
        <dbReference type="ARBA" id="ARBA00023002"/>
    </source>
</evidence>
<evidence type="ECO:0000259" key="2">
    <source>
        <dbReference type="Pfam" id="PF01266"/>
    </source>
</evidence>
<dbReference type="PATRIC" id="fig|1097667.3.peg.283"/>
<dbReference type="PANTHER" id="PTHR13847">
    <property type="entry name" value="SARCOSINE DEHYDROGENASE-RELATED"/>
    <property type="match status" value="1"/>
</dbReference>
<keyword evidence="4" id="KW-1185">Reference proteome</keyword>
<dbReference type="InterPro" id="IPR006076">
    <property type="entry name" value="FAD-dep_OxRdtase"/>
</dbReference>
<dbReference type="EC" id="1.4.3.19" evidence="3"/>
<keyword evidence="1 3" id="KW-0560">Oxidoreductase</keyword>
<accession>H0E0H6</accession>
<dbReference type="GO" id="GO:0005737">
    <property type="term" value="C:cytoplasm"/>
    <property type="evidence" value="ECO:0007669"/>
    <property type="project" value="TreeGrafter"/>
</dbReference>
<dbReference type="InterPro" id="IPR036188">
    <property type="entry name" value="FAD/NAD-bd_sf"/>
</dbReference>
<dbReference type="GO" id="GO:0043799">
    <property type="term" value="F:glycine oxidase activity"/>
    <property type="evidence" value="ECO:0007669"/>
    <property type="project" value="UniProtKB-EC"/>
</dbReference>
<dbReference type="Gene3D" id="3.30.9.10">
    <property type="entry name" value="D-Amino Acid Oxidase, subunit A, domain 2"/>
    <property type="match status" value="1"/>
</dbReference>
<name>H0E0H6_9ACTN</name>
<proteinExistence type="predicted"/>
<evidence type="ECO:0000313" key="4">
    <source>
        <dbReference type="Proteomes" id="UP000005143"/>
    </source>
</evidence>
<feature type="domain" description="FAD dependent oxidoreductase" evidence="2">
    <location>
        <begin position="2"/>
        <end position="149"/>
    </location>
</feature>